<organism evidence="3 4">
    <name type="scientific">Aromatoleum toluvorans</name>
    <dbReference type="NCBI Taxonomy" id="92002"/>
    <lineage>
        <taxon>Bacteria</taxon>
        <taxon>Pseudomonadati</taxon>
        <taxon>Pseudomonadota</taxon>
        <taxon>Betaproteobacteria</taxon>
        <taxon>Rhodocyclales</taxon>
        <taxon>Rhodocyclaceae</taxon>
        <taxon>Aromatoleum</taxon>
    </lineage>
</organism>
<dbReference type="RefSeq" id="WP_169257550.1">
    <property type="nucleotide sequence ID" value="NZ_WTVN01000035.1"/>
</dbReference>
<evidence type="ECO:0000313" key="4">
    <source>
        <dbReference type="Proteomes" id="UP000623795"/>
    </source>
</evidence>
<dbReference type="Proteomes" id="UP000623795">
    <property type="component" value="Unassembled WGS sequence"/>
</dbReference>
<protein>
    <submittedName>
        <fullName evidence="3">Uncharacterized protein</fullName>
    </submittedName>
</protein>
<feature type="signal peptide" evidence="2">
    <location>
        <begin position="1"/>
        <end position="23"/>
    </location>
</feature>
<keyword evidence="4" id="KW-1185">Reference proteome</keyword>
<keyword evidence="2" id="KW-0732">Signal</keyword>
<gene>
    <name evidence="3" type="ORF">GPA22_18530</name>
</gene>
<feature type="compositionally biased region" description="Polar residues" evidence="1">
    <location>
        <begin position="249"/>
        <end position="258"/>
    </location>
</feature>
<dbReference type="EMBL" id="WTVN01000035">
    <property type="protein sequence ID" value="NMG45717.1"/>
    <property type="molecule type" value="Genomic_DNA"/>
</dbReference>
<name>A0ABX1Q4K3_9RHOO</name>
<evidence type="ECO:0000256" key="2">
    <source>
        <dbReference type="SAM" id="SignalP"/>
    </source>
</evidence>
<accession>A0ABX1Q4K3</accession>
<feature type="chain" id="PRO_5046954462" evidence="2">
    <location>
        <begin position="24"/>
        <end position="424"/>
    </location>
</feature>
<reference evidence="3 4" key="1">
    <citation type="submission" date="2019-12" db="EMBL/GenBank/DDBJ databases">
        <title>Comparative genomics gives insights into the taxonomy of the Azoarcus-Aromatoleum group and reveals separate origins of nif in the plant-associated Azoarcus and non-plant-associated Aromatoleum sub-groups.</title>
        <authorList>
            <person name="Lafos M."/>
            <person name="Maluk M."/>
            <person name="Batista M."/>
            <person name="Junghare M."/>
            <person name="Carmona M."/>
            <person name="Faoro H."/>
            <person name="Cruz L.M."/>
            <person name="Battistoni F."/>
            <person name="De Souza E."/>
            <person name="Pedrosa F."/>
            <person name="Chen W.-M."/>
            <person name="Poole P.S."/>
            <person name="Dixon R.A."/>
            <person name="James E.K."/>
        </authorList>
    </citation>
    <scope>NUCLEOTIDE SEQUENCE [LARGE SCALE GENOMIC DNA]</scope>
    <source>
        <strain evidence="3 4">Td21</strain>
    </source>
</reference>
<proteinExistence type="predicted"/>
<evidence type="ECO:0000256" key="1">
    <source>
        <dbReference type="SAM" id="MobiDB-lite"/>
    </source>
</evidence>
<evidence type="ECO:0000313" key="3">
    <source>
        <dbReference type="EMBL" id="NMG45717.1"/>
    </source>
</evidence>
<feature type="region of interest" description="Disordered" evidence="1">
    <location>
        <begin position="233"/>
        <end position="258"/>
    </location>
</feature>
<comment type="caution">
    <text evidence="3">The sequence shown here is derived from an EMBL/GenBank/DDBJ whole genome shotgun (WGS) entry which is preliminary data.</text>
</comment>
<sequence>MKAQKLKLIAALVALACSVPAQAVLERVGPVSNAPSVGGYPAWYEDTTGLALEFCSPKNQAEVDGGWCLLLSPDVPVVPEVFPASFFDEHFYWAAGATLAHGTQTRGVFTTAMEAAFANGPAIPGDQITFARIRMVFTPVPATGTYRIIHPFGEDTVFAEAGGRIFYTEDVAVPCATGFDCPLNGRVGPFLLPSDVPGGAEMPPLTATNPAPDKNPAHFGGTFAATPYPGTGNAYIADPARQGPVTGSPLPNFTDSSGASRNHNIVRLEGPVGSNLGGPGIDFLESTDFALMGRAYTGAMPGQVSVKRASYQRSAAGNQLDVIATAVEASQGRMPAGPRPIQASPQLSFFDAPCAGAVDPVTGAIIPPFGAPAAATETQMFAASGSHWGQIKPTLIPAAVCVKDASARDVNGNLPHLHPPCGVG</sequence>